<dbReference type="OrthoDB" id="278387at2"/>
<proteinExistence type="predicted"/>
<accession>A0A518ANK1</accession>
<dbReference type="KEGG" id="amuc:Pan181_25060"/>
<feature type="domain" description="TadE-like" evidence="2">
    <location>
        <begin position="26"/>
        <end position="68"/>
    </location>
</feature>
<evidence type="ECO:0000313" key="4">
    <source>
        <dbReference type="Proteomes" id="UP000315750"/>
    </source>
</evidence>
<protein>
    <submittedName>
        <fullName evidence="3">TadE-like protein</fullName>
    </submittedName>
</protein>
<keyword evidence="4" id="KW-1185">Reference proteome</keyword>
<evidence type="ECO:0000259" key="2">
    <source>
        <dbReference type="Pfam" id="PF07811"/>
    </source>
</evidence>
<feature type="transmembrane region" description="Helical" evidence="1">
    <location>
        <begin position="21"/>
        <end position="47"/>
    </location>
</feature>
<gene>
    <name evidence="3" type="ORF">Pan181_25060</name>
</gene>
<reference evidence="3 4" key="1">
    <citation type="submission" date="2019-02" db="EMBL/GenBank/DDBJ databases">
        <title>Deep-cultivation of Planctomycetes and their phenomic and genomic characterization uncovers novel biology.</title>
        <authorList>
            <person name="Wiegand S."/>
            <person name="Jogler M."/>
            <person name="Boedeker C."/>
            <person name="Pinto D."/>
            <person name="Vollmers J."/>
            <person name="Rivas-Marin E."/>
            <person name="Kohn T."/>
            <person name="Peeters S.H."/>
            <person name="Heuer A."/>
            <person name="Rast P."/>
            <person name="Oberbeckmann S."/>
            <person name="Bunk B."/>
            <person name="Jeske O."/>
            <person name="Meyerdierks A."/>
            <person name="Storesund J.E."/>
            <person name="Kallscheuer N."/>
            <person name="Luecker S."/>
            <person name="Lage O.M."/>
            <person name="Pohl T."/>
            <person name="Merkel B.J."/>
            <person name="Hornburger P."/>
            <person name="Mueller R.-W."/>
            <person name="Bruemmer F."/>
            <person name="Labrenz M."/>
            <person name="Spormann A.M."/>
            <person name="Op den Camp H."/>
            <person name="Overmann J."/>
            <person name="Amann R."/>
            <person name="Jetten M.S.M."/>
            <person name="Mascher T."/>
            <person name="Medema M.H."/>
            <person name="Devos D.P."/>
            <person name="Kaster A.-K."/>
            <person name="Ovreas L."/>
            <person name="Rohde M."/>
            <person name="Galperin M.Y."/>
            <person name="Jogler C."/>
        </authorList>
    </citation>
    <scope>NUCLEOTIDE SEQUENCE [LARGE SCALE GENOMIC DNA]</scope>
    <source>
        <strain evidence="3 4">Pan181</strain>
    </source>
</reference>
<dbReference type="InterPro" id="IPR012495">
    <property type="entry name" value="TadE-like_dom"/>
</dbReference>
<organism evidence="3 4">
    <name type="scientific">Aeoliella mucimassa</name>
    <dbReference type="NCBI Taxonomy" id="2527972"/>
    <lineage>
        <taxon>Bacteria</taxon>
        <taxon>Pseudomonadati</taxon>
        <taxon>Planctomycetota</taxon>
        <taxon>Planctomycetia</taxon>
        <taxon>Pirellulales</taxon>
        <taxon>Lacipirellulaceae</taxon>
        <taxon>Aeoliella</taxon>
    </lineage>
</organism>
<evidence type="ECO:0000313" key="3">
    <source>
        <dbReference type="EMBL" id="QDU56297.1"/>
    </source>
</evidence>
<dbReference type="Proteomes" id="UP000315750">
    <property type="component" value="Chromosome"/>
</dbReference>
<keyword evidence="1" id="KW-1133">Transmembrane helix</keyword>
<sequence length="150" mass="16074">MFRRLHPTSNRRKARNLTRAVALQRGVAAVEFAVVAPVFFLMVIGFIELGRGLMVQQVLTNASRVGVREAIGLHASEADSRTAAQEYAEGASVPGVTVTISPDPGAASAGTEITVNVSVPYTEVSWVPSPWFLGSTTLEAESVMRKEGFE</sequence>
<dbReference type="EMBL" id="CP036278">
    <property type="protein sequence ID" value="QDU56297.1"/>
    <property type="molecule type" value="Genomic_DNA"/>
</dbReference>
<dbReference type="AlphaFoldDB" id="A0A518ANK1"/>
<dbReference type="RefSeq" id="WP_145247061.1">
    <property type="nucleotide sequence ID" value="NZ_CP036278.1"/>
</dbReference>
<dbReference type="Pfam" id="PF07811">
    <property type="entry name" value="TadE"/>
    <property type="match status" value="1"/>
</dbReference>
<name>A0A518ANK1_9BACT</name>
<evidence type="ECO:0000256" key="1">
    <source>
        <dbReference type="SAM" id="Phobius"/>
    </source>
</evidence>
<keyword evidence="1" id="KW-0472">Membrane</keyword>
<keyword evidence="1" id="KW-0812">Transmembrane</keyword>